<accession>A0A0L7R0S7</accession>
<gene>
    <name evidence="1" type="ORF">WH47_01620</name>
</gene>
<evidence type="ECO:0000313" key="2">
    <source>
        <dbReference type="Proteomes" id="UP000053825"/>
    </source>
</evidence>
<proteinExistence type="predicted"/>
<dbReference type="AlphaFoldDB" id="A0A0L7R0S7"/>
<protein>
    <submittedName>
        <fullName evidence="1">Uncharacterized protein</fullName>
    </submittedName>
</protein>
<evidence type="ECO:0000313" key="1">
    <source>
        <dbReference type="EMBL" id="KOC64452.1"/>
    </source>
</evidence>
<dbReference type="EMBL" id="KQ414670">
    <property type="protein sequence ID" value="KOC64452.1"/>
    <property type="molecule type" value="Genomic_DNA"/>
</dbReference>
<keyword evidence="2" id="KW-1185">Reference proteome</keyword>
<name>A0A0L7R0S7_9HYME</name>
<sequence>MELSILGRLRVYYAMYNTTSCIYISKRDYAVTRLHIVLNTCALSHVLSYT</sequence>
<reference evidence="1 2" key="1">
    <citation type="submission" date="2015-07" db="EMBL/GenBank/DDBJ databases">
        <title>The genome of Habropoda laboriosa.</title>
        <authorList>
            <person name="Pan H."/>
            <person name="Kapheim K."/>
        </authorList>
    </citation>
    <scope>NUCLEOTIDE SEQUENCE [LARGE SCALE GENOMIC DNA]</scope>
    <source>
        <strain evidence="1">0110345459</strain>
    </source>
</reference>
<dbReference type="Proteomes" id="UP000053825">
    <property type="component" value="Unassembled WGS sequence"/>
</dbReference>
<organism evidence="1 2">
    <name type="scientific">Habropoda laboriosa</name>
    <dbReference type="NCBI Taxonomy" id="597456"/>
    <lineage>
        <taxon>Eukaryota</taxon>
        <taxon>Metazoa</taxon>
        <taxon>Ecdysozoa</taxon>
        <taxon>Arthropoda</taxon>
        <taxon>Hexapoda</taxon>
        <taxon>Insecta</taxon>
        <taxon>Pterygota</taxon>
        <taxon>Neoptera</taxon>
        <taxon>Endopterygota</taxon>
        <taxon>Hymenoptera</taxon>
        <taxon>Apocrita</taxon>
        <taxon>Aculeata</taxon>
        <taxon>Apoidea</taxon>
        <taxon>Anthophila</taxon>
        <taxon>Apidae</taxon>
        <taxon>Habropoda</taxon>
    </lineage>
</organism>